<keyword evidence="6 7" id="KW-0378">Hydrolase</keyword>
<dbReference type="InterPro" id="IPR036817">
    <property type="entry name" value="Transthyretin/HIU_hydrolase_sf"/>
</dbReference>
<keyword evidence="9" id="KW-1185">Reference proteome</keyword>
<evidence type="ECO:0000256" key="7">
    <source>
        <dbReference type="RuleBase" id="RU361270"/>
    </source>
</evidence>
<protein>
    <recommendedName>
        <fullName evidence="7">5-hydroxyisourate hydrolase</fullName>
        <shortName evidence="7">HIU hydrolase</shortName>
        <shortName evidence="7">HIUHase</shortName>
        <ecNumber evidence="7">3.5.2.17</ecNumber>
    </recommendedName>
</protein>
<comment type="similarity">
    <text evidence="3 7">Belongs to the transthyretin family. 5-hydroxyisourate hydrolase subfamily.</text>
</comment>
<dbReference type="KEGG" id="dhe:111597114"/>
<evidence type="ECO:0000313" key="10">
    <source>
        <dbReference type="RefSeq" id="XP_023167438.2"/>
    </source>
</evidence>
<dbReference type="Pfam" id="PF00576">
    <property type="entry name" value="Transthyretin"/>
    <property type="match status" value="1"/>
</dbReference>
<accession>A0A6J1LNB2</accession>
<dbReference type="RefSeq" id="XP_023167438.2">
    <property type="nucleotide sequence ID" value="XM_023311670.2"/>
</dbReference>
<dbReference type="PROSITE" id="PS00769">
    <property type="entry name" value="TRANSTHYRETIN_2"/>
    <property type="match status" value="1"/>
</dbReference>
<dbReference type="NCBIfam" id="TIGR02962">
    <property type="entry name" value="hdxy_isourate"/>
    <property type="match status" value="1"/>
</dbReference>
<organism evidence="9 10">
    <name type="scientific">Drosophila hydei</name>
    <name type="common">Fruit fly</name>
    <dbReference type="NCBI Taxonomy" id="7224"/>
    <lineage>
        <taxon>Eukaryota</taxon>
        <taxon>Metazoa</taxon>
        <taxon>Ecdysozoa</taxon>
        <taxon>Arthropoda</taxon>
        <taxon>Hexapoda</taxon>
        <taxon>Insecta</taxon>
        <taxon>Pterygota</taxon>
        <taxon>Neoptera</taxon>
        <taxon>Endopterygota</taxon>
        <taxon>Diptera</taxon>
        <taxon>Brachycera</taxon>
        <taxon>Muscomorpha</taxon>
        <taxon>Ephydroidea</taxon>
        <taxon>Drosophilidae</taxon>
        <taxon>Drosophila</taxon>
    </lineage>
</organism>
<dbReference type="PANTHER" id="PTHR10395">
    <property type="entry name" value="URICASE AND TRANSTHYRETIN-RELATED"/>
    <property type="match status" value="1"/>
</dbReference>
<evidence type="ECO:0000313" key="9">
    <source>
        <dbReference type="Proteomes" id="UP000504633"/>
    </source>
</evidence>
<evidence type="ECO:0000256" key="5">
    <source>
        <dbReference type="ARBA" id="ARBA00022631"/>
    </source>
</evidence>
<dbReference type="OMA" id="CSENQNY"/>
<evidence type="ECO:0000259" key="8">
    <source>
        <dbReference type="SMART" id="SM00095"/>
    </source>
</evidence>
<feature type="domain" description="Transthyretin/hydroxyisourate hydrolase" evidence="8">
    <location>
        <begin position="1"/>
        <end position="112"/>
    </location>
</feature>
<dbReference type="GO" id="GO:0033971">
    <property type="term" value="F:hydroxyisourate hydrolase activity"/>
    <property type="evidence" value="ECO:0007669"/>
    <property type="project" value="UniProtKB-EC"/>
</dbReference>
<dbReference type="InterPro" id="IPR023419">
    <property type="entry name" value="Transthyretin_CS"/>
</dbReference>
<dbReference type="GeneID" id="111597114"/>
<dbReference type="Proteomes" id="UP000504633">
    <property type="component" value="Unplaced"/>
</dbReference>
<evidence type="ECO:0000256" key="2">
    <source>
        <dbReference type="ARBA" id="ARBA00002704"/>
    </source>
</evidence>
<evidence type="ECO:0000256" key="3">
    <source>
        <dbReference type="ARBA" id="ARBA00009850"/>
    </source>
</evidence>
<name>A0A6J1LNB2_DROHY</name>
<dbReference type="CDD" id="cd05822">
    <property type="entry name" value="TLP_HIUase"/>
    <property type="match status" value="1"/>
</dbReference>
<gene>
    <name evidence="10" type="primary">LOC111597114</name>
</gene>
<dbReference type="SMART" id="SM00095">
    <property type="entry name" value="TR_THY"/>
    <property type="match status" value="1"/>
</dbReference>
<sequence>MNTRKLSTHVLNTSTGKAASNIKVTVYRLNESQEWIAIKPAKTNTDGRCQLLEQANFTSGIYKLTFQVGSYFAEQNIKTFYPAIDIIVDCCEAQSYHIPLLISPFGYSTYRGT</sequence>
<evidence type="ECO:0000256" key="6">
    <source>
        <dbReference type="ARBA" id="ARBA00022801"/>
    </source>
</evidence>
<dbReference type="Gene3D" id="2.60.40.180">
    <property type="entry name" value="Transthyretin/hydroxyisourate hydrolase domain"/>
    <property type="match status" value="1"/>
</dbReference>
<proteinExistence type="inferred from homology"/>
<keyword evidence="5 7" id="KW-0659">Purine metabolism</keyword>
<dbReference type="InterPro" id="IPR014306">
    <property type="entry name" value="Hydroxyisourate_hydrolase"/>
</dbReference>
<comment type="subunit">
    <text evidence="4 7">Homotetramer.</text>
</comment>
<dbReference type="GO" id="GO:0006144">
    <property type="term" value="P:purine nucleobase metabolic process"/>
    <property type="evidence" value="ECO:0007669"/>
    <property type="project" value="UniProtKB-KW"/>
</dbReference>
<comment type="catalytic activity">
    <reaction evidence="1 7">
        <text>5-hydroxyisourate + H2O = 5-hydroxy-2-oxo-4-ureido-2,5-dihydro-1H-imidazole-5-carboxylate + H(+)</text>
        <dbReference type="Rhea" id="RHEA:23736"/>
        <dbReference type="ChEBI" id="CHEBI:15377"/>
        <dbReference type="ChEBI" id="CHEBI:15378"/>
        <dbReference type="ChEBI" id="CHEBI:18072"/>
        <dbReference type="ChEBI" id="CHEBI:58639"/>
        <dbReference type="EC" id="3.5.2.17"/>
    </reaction>
</comment>
<dbReference type="InterPro" id="IPR023416">
    <property type="entry name" value="Transthyretin/HIU_hydrolase_d"/>
</dbReference>
<evidence type="ECO:0000256" key="4">
    <source>
        <dbReference type="ARBA" id="ARBA00011881"/>
    </source>
</evidence>
<comment type="function">
    <text evidence="2">Catalyzes the hydrolysis of 5-hydroxyisourate (HIU) to 2-oxo-4-hydroxy-4-carboxy-5-ureidoimidazoline (OHCU).</text>
</comment>
<dbReference type="SUPFAM" id="SSF49472">
    <property type="entry name" value="Transthyretin (synonym: prealbumin)"/>
    <property type="match status" value="1"/>
</dbReference>
<dbReference type="PANTHER" id="PTHR10395:SF7">
    <property type="entry name" value="5-HYDROXYISOURATE HYDROLASE"/>
    <property type="match status" value="1"/>
</dbReference>
<dbReference type="EC" id="3.5.2.17" evidence="7"/>
<evidence type="ECO:0000256" key="1">
    <source>
        <dbReference type="ARBA" id="ARBA00001043"/>
    </source>
</evidence>
<reference evidence="10" key="1">
    <citation type="submission" date="2025-08" db="UniProtKB">
        <authorList>
            <consortium name="RefSeq"/>
        </authorList>
    </citation>
    <scope>IDENTIFICATION</scope>
    <source>
        <strain evidence="10">15085-1641.00</strain>
        <tissue evidence="10">Whole body</tissue>
    </source>
</reference>
<dbReference type="OrthoDB" id="10265230at2759"/>
<dbReference type="AlphaFoldDB" id="A0A6J1LNB2"/>